<evidence type="ECO:0000256" key="6">
    <source>
        <dbReference type="ARBA" id="ARBA00022857"/>
    </source>
</evidence>
<dbReference type="AlphaFoldDB" id="A0A6V2EWA1"/>
<dbReference type="PRINTS" id="PR00371">
    <property type="entry name" value="FPNCR"/>
</dbReference>
<dbReference type="SUPFAM" id="SSF52218">
    <property type="entry name" value="Flavoproteins"/>
    <property type="match status" value="1"/>
</dbReference>
<evidence type="ECO:0000256" key="9">
    <source>
        <dbReference type="SAM" id="MobiDB-lite"/>
    </source>
</evidence>
<evidence type="ECO:0000256" key="7">
    <source>
        <dbReference type="ARBA" id="ARBA00023002"/>
    </source>
</evidence>
<dbReference type="PROSITE" id="PS50902">
    <property type="entry name" value="FLAVODOXIN_LIKE"/>
    <property type="match status" value="1"/>
</dbReference>
<keyword evidence="4" id="KW-0288">FMN</keyword>
<gene>
    <name evidence="14" type="ORF">DBRI00130_LOCUS14051</name>
    <name evidence="13" type="ORF">DBRI1063_LOCUS10004</name>
</gene>
<name>A0A6V2EWA1_9STRA</name>
<dbReference type="PROSITE" id="PS51384">
    <property type="entry name" value="FAD_FR"/>
    <property type="match status" value="1"/>
</dbReference>
<accession>A0A6V2EWA1</accession>
<keyword evidence="10" id="KW-0472">Membrane</keyword>
<feature type="transmembrane region" description="Helical" evidence="10">
    <location>
        <begin position="12"/>
        <end position="34"/>
    </location>
</feature>
<evidence type="ECO:0000256" key="5">
    <source>
        <dbReference type="ARBA" id="ARBA00022827"/>
    </source>
</evidence>
<dbReference type="PANTHER" id="PTHR19384">
    <property type="entry name" value="NITRIC OXIDE SYNTHASE-RELATED"/>
    <property type="match status" value="1"/>
</dbReference>
<dbReference type="InterPro" id="IPR039261">
    <property type="entry name" value="FNR_nucleotide-bd"/>
</dbReference>
<dbReference type="GO" id="GO:0010181">
    <property type="term" value="F:FMN binding"/>
    <property type="evidence" value="ECO:0007669"/>
    <property type="project" value="InterPro"/>
</dbReference>
<dbReference type="Gene3D" id="1.20.990.10">
    <property type="entry name" value="NADPH-cytochrome p450 Reductase, Chain A, domain 3"/>
    <property type="match status" value="1"/>
</dbReference>
<protein>
    <recommendedName>
        <fullName evidence="8">NADPH--hemoprotein reductase</fullName>
        <ecNumber evidence="8">1.6.2.4</ecNumber>
    </recommendedName>
</protein>
<dbReference type="InterPro" id="IPR023173">
    <property type="entry name" value="NADPH_Cyt_P450_Rdtase_alpha"/>
</dbReference>
<dbReference type="InterPro" id="IPR001094">
    <property type="entry name" value="Flavdoxin-like"/>
</dbReference>
<dbReference type="Pfam" id="PF00258">
    <property type="entry name" value="Flavodoxin_1"/>
    <property type="match status" value="1"/>
</dbReference>
<dbReference type="FunFam" id="3.40.50.80:FF:000001">
    <property type="entry name" value="NADPH--cytochrome P450 reductase 1"/>
    <property type="match status" value="1"/>
</dbReference>
<evidence type="ECO:0000259" key="11">
    <source>
        <dbReference type="PROSITE" id="PS50902"/>
    </source>
</evidence>
<dbReference type="FunFam" id="1.20.990.10:FF:000001">
    <property type="entry name" value="NADPH--cytochrome P450 reductase"/>
    <property type="match status" value="1"/>
</dbReference>
<sequence>MSAATAETMDIVSPTIVAAAGCATVVMASALAYVMMKSKDRKKEEEEVVGESSGSDSTGETLDATKFPGGYVTVLFGSQTGTAESFVEEIEREGEDNGFKVRVIDLEDLGDNMTSLLAEEYRDSENKSRAIFLMSTYGEGEPTDNASAFVRALKEKAGLDGNIIDDDSAGEEKKGDEDATEVDSNLLGGLEYAVFGLGNRQYEHFNAMGKLVDSALSKVGAERIIELGIGDDDNDLEGDFENWKDNIFWPSLKERYIGGNATAEEKKDSAELKLPDCHFAVEYLPKSDESVEVDNISLDEVQTSTKHYFTSVDCPVTVTRELRSADTGSTLHMEIDISKSKDVINYQTADNLGVLPVNDDKVIEAVANALSYDLDAVFRIKAAPGKEGKHSVPFPTPCTVRECLSRYCDLTIAPRRSDLKQLAAYAKDPLDRSALLRMASKEGKAEYHEKIIDAHVGIGDIVSKLCRSIEAPLEHFIGLCPRLHPRYYTISSSSSQHPDSIHITVSILKEELGSGSVYTGVCSNHLAGIIQNGKIRVFCRDSTFRLPSDTSRPIIMVGPGTGVAPMRALLQERSYQRIQQKLSVGENVLYFGCKNRNQDYIYEDEMESFKNEGTLNTLRIAFSRETEKKVYVQHLLADNAEETWKMVDEQKASVYVCGGVRMGADVTDTLKKIVSNKGQVSLDEAKVYVEKMAKEGRYVQELWA</sequence>
<evidence type="ECO:0000313" key="13">
    <source>
        <dbReference type="EMBL" id="CAD9328044.1"/>
    </source>
</evidence>
<dbReference type="SUPFAM" id="SSF63380">
    <property type="entry name" value="Riboflavin synthase domain-like"/>
    <property type="match status" value="1"/>
</dbReference>
<keyword evidence="3" id="KW-0285">Flavoprotein</keyword>
<dbReference type="InterPro" id="IPR008254">
    <property type="entry name" value="Flavodoxin/NO_synth"/>
</dbReference>
<dbReference type="EMBL" id="HBGN01015577">
    <property type="protein sequence ID" value="CAD9328044.1"/>
    <property type="molecule type" value="Transcribed_RNA"/>
</dbReference>
<dbReference type="Pfam" id="PF00667">
    <property type="entry name" value="FAD_binding_1"/>
    <property type="match status" value="1"/>
</dbReference>
<dbReference type="PRINTS" id="PR00369">
    <property type="entry name" value="FLAVODOXIN"/>
</dbReference>
<dbReference type="Gene3D" id="3.40.50.80">
    <property type="entry name" value="Nucleotide-binding domain of ferredoxin-NADP reductase (FNR) module"/>
    <property type="match status" value="1"/>
</dbReference>
<feature type="region of interest" description="Disordered" evidence="9">
    <location>
        <begin position="42"/>
        <end position="62"/>
    </location>
</feature>
<comment type="cofactor">
    <cofactor evidence="2">
        <name>FAD</name>
        <dbReference type="ChEBI" id="CHEBI:57692"/>
    </cofactor>
</comment>
<evidence type="ECO:0000313" key="14">
    <source>
        <dbReference type="EMBL" id="CAE4605566.1"/>
    </source>
</evidence>
<dbReference type="GO" id="GO:0003958">
    <property type="term" value="F:NADPH-hemoprotein reductase activity"/>
    <property type="evidence" value="ECO:0007669"/>
    <property type="project" value="UniProtKB-EC"/>
</dbReference>
<keyword evidence="10" id="KW-0812">Transmembrane</keyword>
<keyword evidence="7" id="KW-0560">Oxidoreductase</keyword>
<dbReference type="Gene3D" id="3.40.50.360">
    <property type="match status" value="1"/>
</dbReference>
<dbReference type="InterPro" id="IPR001709">
    <property type="entry name" value="Flavoprot_Pyr_Nucl_cyt_Rdtase"/>
</dbReference>
<feature type="domain" description="FAD-binding FR-type" evidence="12">
    <location>
        <begin position="309"/>
        <end position="554"/>
    </location>
</feature>
<reference evidence="14" key="1">
    <citation type="submission" date="2021-01" db="EMBL/GenBank/DDBJ databases">
        <authorList>
            <person name="Corre E."/>
            <person name="Pelletier E."/>
            <person name="Niang G."/>
            <person name="Scheremetjew M."/>
            <person name="Finn R."/>
            <person name="Kale V."/>
            <person name="Holt S."/>
            <person name="Cochrane G."/>
            <person name="Meng A."/>
            <person name="Brown T."/>
            <person name="Cohen L."/>
        </authorList>
    </citation>
    <scope>NUCLEOTIDE SEQUENCE</scope>
    <source>
        <strain evidence="14">GSO104</strain>
        <strain evidence="13">Pop2</strain>
    </source>
</reference>
<keyword evidence="6" id="KW-0521">NADP</keyword>
<dbReference type="PANTHER" id="PTHR19384:SF17">
    <property type="entry name" value="NADPH--CYTOCHROME P450 REDUCTASE"/>
    <property type="match status" value="1"/>
</dbReference>
<evidence type="ECO:0000256" key="1">
    <source>
        <dbReference type="ARBA" id="ARBA00001917"/>
    </source>
</evidence>
<evidence type="ECO:0000259" key="12">
    <source>
        <dbReference type="PROSITE" id="PS51384"/>
    </source>
</evidence>
<organism evidence="14">
    <name type="scientific">Ditylum brightwellii</name>
    <dbReference type="NCBI Taxonomy" id="49249"/>
    <lineage>
        <taxon>Eukaryota</taxon>
        <taxon>Sar</taxon>
        <taxon>Stramenopiles</taxon>
        <taxon>Ochrophyta</taxon>
        <taxon>Bacillariophyta</taxon>
        <taxon>Mediophyceae</taxon>
        <taxon>Lithodesmiophycidae</taxon>
        <taxon>Lithodesmiales</taxon>
        <taxon>Lithodesmiaceae</taxon>
        <taxon>Ditylum</taxon>
    </lineage>
</organism>
<dbReference type="GO" id="GO:0050660">
    <property type="term" value="F:flavin adenine dinucleotide binding"/>
    <property type="evidence" value="ECO:0007669"/>
    <property type="project" value="TreeGrafter"/>
</dbReference>
<evidence type="ECO:0000256" key="4">
    <source>
        <dbReference type="ARBA" id="ARBA00022643"/>
    </source>
</evidence>
<keyword evidence="5" id="KW-0274">FAD</keyword>
<evidence type="ECO:0000256" key="10">
    <source>
        <dbReference type="SAM" id="Phobius"/>
    </source>
</evidence>
<dbReference type="GO" id="GO:0005829">
    <property type="term" value="C:cytosol"/>
    <property type="evidence" value="ECO:0007669"/>
    <property type="project" value="TreeGrafter"/>
</dbReference>
<evidence type="ECO:0000256" key="2">
    <source>
        <dbReference type="ARBA" id="ARBA00001974"/>
    </source>
</evidence>
<dbReference type="InterPro" id="IPR017938">
    <property type="entry name" value="Riboflavin_synthase-like_b-brl"/>
</dbReference>
<comment type="cofactor">
    <cofactor evidence="1">
        <name>FMN</name>
        <dbReference type="ChEBI" id="CHEBI:58210"/>
    </cofactor>
</comment>
<dbReference type="SUPFAM" id="SSF52343">
    <property type="entry name" value="Ferredoxin reductase-like, C-terminal NADP-linked domain"/>
    <property type="match status" value="1"/>
</dbReference>
<proteinExistence type="predicted"/>
<dbReference type="EC" id="1.6.2.4" evidence="8"/>
<feature type="domain" description="Flavodoxin-like" evidence="11">
    <location>
        <begin position="72"/>
        <end position="248"/>
    </location>
</feature>
<dbReference type="InterPro" id="IPR029039">
    <property type="entry name" value="Flavoprotein-like_sf"/>
</dbReference>
<evidence type="ECO:0000256" key="3">
    <source>
        <dbReference type="ARBA" id="ARBA00022630"/>
    </source>
</evidence>
<dbReference type="InterPro" id="IPR017927">
    <property type="entry name" value="FAD-bd_FR_type"/>
</dbReference>
<dbReference type="InterPro" id="IPR003097">
    <property type="entry name" value="CysJ-like_FAD-binding"/>
</dbReference>
<evidence type="ECO:0000256" key="8">
    <source>
        <dbReference type="ARBA" id="ARBA00023797"/>
    </source>
</evidence>
<keyword evidence="10" id="KW-1133">Transmembrane helix</keyword>
<dbReference type="Gene3D" id="2.40.30.10">
    <property type="entry name" value="Translation factors"/>
    <property type="match status" value="1"/>
</dbReference>
<dbReference type="EMBL" id="HBNS01017593">
    <property type="protein sequence ID" value="CAE4605566.1"/>
    <property type="molecule type" value="Transcribed_RNA"/>
</dbReference>
<dbReference type="InterPro" id="IPR001433">
    <property type="entry name" value="OxRdtase_FAD/NAD-bd"/>
</dbReference>
<dbReference type="Pfam" id="PF00175">
    <property type="entry name" value="NAD_binding_1"/>
    <property type="match status" value="1"/>
</dbReference>